<feature type="compositionally biased region" description="Basic and acidic residues" evidence="1">
    <location>
        <begin position="152"/>
        <end position="162"/>
    </location>
</feature>
<evidence type="ECO:0000313" key="2">
    <source>
        <dbReference type="Proteomes" id="UP001652625"/>
    </source>
</evidence>
<feature type="compositionally biased region" description="Acidic residues" evidence="1">
    <location>
        <begin position="166"/>
        <end position="176"/>
    </location>
</feature>
<feature type="region of interest" description="Disordered" evidence="1">
    <location>
        <begin position="149"/>
        <end position="176"/>
    </location>
</feature>
<evidence type="ECO:0000313" key="3">
    <source>
        <dbReference type="RefSeq" id="XP_065656419.1"/>
    </source>
</evidence>
<dbReference type="RefSeq" id="XP_065656419.1">
    <property type="nucleotide sequence ID" value="XM_065800347.1"/>
</dbReference>
<sequence>MSKKHVWDTLKAKNARVDFDLNLPRKVLSPSKRRSKIRHYKKQICGFSHCLKEVKRLNNHLRQFHGLKTKEEIQRATMLARPVLETSDKESNNDSSSDSSSTEDEELLENNFTKAIHSESNFLASDSEEDDWLGVKYLQKRLENNSKNNLSVEHDLRSKRDTQSAAEEDSEDSSVDFDDGEQIFYMASSEEEQLLDSFVIWLQSPDGGIKPERTAKKHKNVVMGVVRHAAEDDINYKHLACTSFLNSWMLKMQHDQKQPGTIKTYLGSIQVFLDFCILRERNDIITNDEYVKLKVLIKKWTRTLWKGIQERQFEKDLEDFHSFPSEDEIIKFDASDYVKSAKKLLKSCNNSNFVLNKSNYCLARSYLLTYILFNNASRPGATANMTIGEFRRALYNASGYTVSVKKHKTSYKGPANIAMTVELYNEVAVYIEFLRNKLVGISQPTDAEPVFLSFSGVAMDSSMISSQFTLFWNRALGKTNSDSSAMNPTLVRKYTTTKVHSQFPHLKEKTAQHLCHSLKVAETNYALYDTQNSASSTCTALTSVQRSTNGVLKGTTDKIDTTMDLFNDEITKGLITIADVRKKITGADCDLKKVLDKVRHTIRKRNITAGSIPTVEKVHFSIEPTIERVEKDDEIVEEKNKKEKPEPFKKLYSFRDRKEKKRHINDELLESAEHVETVDFSDLDYVAPSPEVSFKRIRKEFTEDDNRLIYKCLSSVIFSNEPIVKSKFMSTLKSQPELVNIVNQFGVQSLIVKMRTERQKNFKAL</sequence>
<evidence type="ECO:0000256" key="1">
    <source>
        <dbReference type="SAM" id="MobiDB-lite"/>
    </source>
</evidence>
<protein>
    <submittedName>
        <fullName evidence="3 4">Uncharacterized protein LOC136081917 isoform X1</fullName>
    </submittedName>
</protein>
<dbReference type="Proteomes" id="UP001652625">
    <property type="component" value="Chromosome 06"/>
</dbReference>
<feature type="region of interest" description="Disordered" evidence="1">
    <location>
        <begin position="80"/>
        <end position="107"/>
    </location>
</feature>
<dbReference type="GeneID" id="136081917"/>
<dbReference type="RefSeq" id="XP_065656420.1">
    <property type="nucleotide sequence ID" value="XM_065800348.1"/>
</dbReference>
<gene>
    <name evidence="3 4" type="primary">LOC136081917</name>
</gene>
<organism evidence="2 3">
    <name type="scientific">Hydra vulgaris</name>
    <name type="common">Hydra</name>
    <name type="synonym">Hydra attenuata</name>
    <dbReference type="NCBI Taxonomy" id="6087"/>
    <lineage>
        <taxon>Eukaryota</taxon>
        <taxon>Metazoa</taxon>
        <taxon>Cnidaria</taxon>
        <taxon>Hydrozoa</taxon>
        <taxon>Hydroidolina</taxon>
        <taxon>Anthoathecata</taxon>
        <taxon>Aplanulata</taxon>
        <taxon>Hydridae</taxon>
        <taxon>Hydra</taxon>
    </lineage>
</organism>
<proteinExistence type="predicted"/>
<evidence type="ECO:0000313" key="4">
    <source>
        <dbReference type="RefSeq" id="XP_065656420.1"/>
    </source>
</evidence>
<reference evidence="3 4" key="1">
    <citation type="submission" date="2025-05" db="UniProtKB">
        <authorList>
            <consortium name="RefSeq"/>
        </authorList>
    </citation>
    <scope>IDENTIFICATION</scope>
</reference>
<accession>A0ABM4C4C2</accession>
<name>A0ABM4C4C2_HYDVU</name>
<keyword evidence="2" id="KW-1185">Reference proteome</keyword>